<dbReference type="NCBIfam" id="TIGR02122">
    <property type="entry name" value="TRAP_TAXI"/>
    <property type="match status" value="1"/>
</dbReference>
<proteinExistence type="predicted"/>
<feature type="transmembrane region" description="Helical" evidence="1">
    <location>
        <begin position="5"/>
        <end position="24"/>
    </location>
</feature>
<keyword evidence="1" id="KW-0812">Transmembrane</keyword>
<dbReference type="EMBL" id="CP100595">
    <property type="protein sequence ID" value="UTJ06932.1"/>
    <property type="molecule type" value="Genomic_DNA"/>
</dbReference>
<reference evidence="2" key="1">
    <citation type="submission" date="2022-07" db="EMBL/GenBank/DDBJ databases">
        <title>Arcobacter roscoffensis sp. nov., a marine bacterium isolated from coastal seawater collected from Roscoff, France.</title>
        <authorList>
            <person name="Pascual J."/>
            <person name="Lepeaux C."/>
            <person name="Methner A."/>
            <person name="Overmann J."/>
        </authorList>
    </citation>
    <scope>NUCLEOTIDE SEQUENCE</scope>
    <source>
        <strain evidence="2">ARW1-2F2</strain>
    </source>
</reference>
<dbReference type="Gene3D" id="3.40.190.10">
    <property type="entry name" value="Periplasmic binding protein-like II"/>
    <property type="match status" value="2"/>
</dbReference>
<name>A0ABY5E448_9BACT</name>
<dbReference type="PANTHER" id="PTHR42941">
    <property type="entry name" value="SLL1037 PROTEIN"/>
    <property type="match status" value="1"/>
</dbReference>
<keyword evidence="3" id="KW-1185">Reference proteome</keyword>
<dbReference type="Proteomes" id="UP001060012">
    <property type="component" value="Chromosome"/>
</dbReference>
<dbReference type="Pfam" id="PF16868">
    <property type="entry name" value="NMT1_3"/>
    <property type="match status" value="1"/>
</dbReference>
<sequence length="425" mass="48842">MKNKFILVSIPVIALVVGVFYFTAQFIKPSPKKEITIATGSKSGQYYQTALKYKELLEKEKVKVNIINSSGSIENIQLLNEKKVDIAFIQNGVIEKSQNLESLASLYYEPLWIFYNSNINDLSYIQDLKGKKIAIGQKRSGTEDLALDVLNINGVYEKNSTLFNYDSKVATQKLLSKEIDALFLVTSADSKIIKKLLNSKEISLFSFKRANAYSRKFHYLTPLDLHEGTIDLLRNIPSLDKKLLSSTATLVAHKEFSDELVRILLKKVKEVHSEKTLFSKEGQFPNSLNLPLPQNEEASIYMKNGDTWLEKIFPYWIASTLDRLKILLIPLITLSIPLFKGIFPLYRWSIRSKIYRWYDELQDLDLSLDKSSKEELIQKLSELEKLKKEIKDETKVPLAYMGEYYDLIMHLELIISKASTKLNNQ</sequence>
<keyword evidence="1" id="KW-0472">Membrane</keyword>
<protein>
    <submittedName>
        <fullName evidence="2">TAXI family TRAP transporter solute-binding subunit</fullName>
    </submittedName>
</protein>
<accession>A0ABY5E448</accession>
<organism evidence="2 3">
    <name type="scientific">Arcobacter roscoffensis</name>
    <dbReference type="NCBI Taxonomy" id="2961520"/>
    <lineage>
        <taxon>Bacteria</taxon>
        <taxon>Pseudomonadati</taxon>
        <taxon>Campylobacterota</taxon>
        <taxon>Epsilonproteobacteria</taxon>
        <taxon>Campylobacterales</taxon>
        <taxon>Arcobacteraceae</taxon>
        <taxon>Arcobacter</taxon>
    </lineage>
</organism>
<evidence type="ECO:0000313" key="2">
    <source>
        <dbReference type="EMBL" id="UTJ06932.1"/>
    </source>
</evidence>
<keyword evidence="1" id="KW-1133">Transmembrane helix</keyword>
<feature type="transmembrane region" description="Helical" evidence="1">
    <location>
        <begin position="327"/>
        <end position="346"/>
    </location>
</feature>
<dbReference type="InterPro" id="IPR011852">
    <property type="entry name" value="TRAP_TAXI"/>
</dbReference>
<gene>
    <name evidence="2" type="ORF">NJU99_02240</name>
</gene>
<dbReference type="RefSeq" id="WP_254577111.1">
    <property type="nucleotide sequence ID" value="NZ_CP100595.1"/>
</dbReference>
<evidence type="ECO:0000313" key="3">
    <source>
        <dbReference type="Proteomes" id="UP001060012"/>
    </source>
</evidence>
<dbReference type="PANTHER" id="PTHR42941:SF1">
    <property type="entry name" value="SLL1037 PROTEIN"/>
    <property type="match status" value="1"/>
</dbReference>
<evidence type="ECO:0000256" key="1">
    <source>
        <dbReference type="SAM" id="Phobius"/>
    </source>
</evidence>
<dbReference type="SUPFAM" id="SSF53850">
    <property type="entry name" value="Periplasmic binding protein-like II"/>
    <property type="match status" value="1"/>
</dbReference>